<evidence type="ECO:0000313" key="2">
    <source>
        <dbReference type="EMBL" id="PAT44175.1"/>
    </source>
</evidence>
<organism evidence="2 3">
    <name type="scientific">Vandammella animalimorsus</name>
    <dbReference type="NCBI Taxonomy" id="2029117"/>
    <lineage>
        <taxon>Bacteria</taxon>
        <taxon>Pseudomonadati</taxon>
        <taxon>Pseudomonadota</taxon>
        <taxon>Betaproteobacteria</taxon>
        <taxon>Burkholderiales</taxon>
        <taxon>Comamonadaceae</taxon>
        <taxon>Vandammella</taxon>
    </lineage>
</organism>
<dbReference type="EMBL" id="NSJE01000001">
    <property type="protein sequence ID" value="PAT44175.1"/>
    <property type="molecule type" value="Genomic_DNA"/>
</dbReference>
<evidence type="ECO:0000313" key="3">
    <source>
        <dbReference type="Proteomes" id="UP000218439"/>
    </source>
</evidence>
<proteinExistence type="predicted"/>
<dbReference type="InterPro" id="IPR006597">
    <property type="entry name" value="Sel1-like"/>
</dbReference>
<comment type="caution">
    <text evidence="2">The sequence shown here is derived from an EMBL/GenBank/DDBJ whole genome shotgun (WGS) entry which is preliminary data.</text>
</comment>
<dbReference type="InterPro" id="IPR011990">
    <property type="entry name" value="TPR-like_helical_dom_sf"/>
</dbReference>
<keyword evidence="1" id="KW-0472">Membrane</keyword>
<feature type="transmembrane region" description="Helical" evidence="1">
    <location>
        <begin position="54"/>
        <end position="71"/>
    </location>
</feature>
<reference evidence="2 3" key="1">
    <citation type="submission" date="2017-08" db="EMBL/GenBank/DDBJ databases">
        <title>WGS of Clinical strains of the CDC Group NO-1 linked to zoonotic infections in humans.</title>
        <authorList>
            <person name="Bernier A.-M."/>
            <person name="Bernard K."/>
        </authorList>
    </citation>
    <scope>NUCLEOTIDE SEQUENCE [LARGE SCALE GENOMIC DNA]</scope>
    <source>
        <strain evidence="2 3">NML120219</strain>
    </source>
</reference>
<gene>
    <name evidence="2" type="ORF">CK621_00935</name>
</gene>
<protein>
    <recommendedName>
        <fullName evidence="4">Sel1 repeat family protein</fullName>
    </recommendedName>
</protein>
<dbReference type="SUPFAM" id="SSF81901">
    <property type="entry name" value="HCP-like"/>
    <property type="match status" value="2"/>
</dbReference>
<evidence type="ECO:0008006" key="4">
    <source>
        <dbReference type="Google" id="ProtNLM"/>
    </source>
</evidence>
<dbReference type="Proteomes" id="UP000218439">
    <property type="component" value="Unassembled WGS sequence"/>
</dbReference>
<dbReference type="Pfam" id="PF08238">
    <property type="entry name" value="Sel1"/>
    <property type="match status" value="3"/>
</dbReference>
<dbReference type="AlphaFoldDB" id="A0A2A2B014"/>
<evidence type="ECO:0000256" key="1">
    <source>
        <dbReference type="SAM" id="Phobius"/>
    </source>
</evidence>
<keyword evidence="1" id="KW-0812">Transmembrane</keyword>
<keyword evidence="1" id="KW-1133">Transmembrane helix</keyword>
<dbReference type="Gene3D" id="1.25.40.10">
    <property type="entry name" value="Tetratricopeptide repeat domain"/>
    <property type="match status" value="1"/>
</dbReference>
<sequence length="333" mass="37588">MDSVIASPPRKPPISLPISRLSAALKAQRCWAPKMKLPPNHSCKKRETLMKSPFAATLLLGLSAIMLAFSVPSSAGPLGPPALGEIPCETDWLNRSRFDTVPSVGWLKRIEQEAERGDLGAQLRLGYVRKTRDGQWEAPKDNSYAIKWLEKAKAQGSKTAEWQLLTYSEEKTHEAYLRSMMAAAEEEGNPWAATELMNLTIGRFNYDPKDKSIFCFEMRWSDKKCAPKDVLTIGSARKWAEIAAEGGNAQAQEWLCVAAYDGDPERGQDKDYQVAAKWCQIAAHNACSDRALENLWRLKKCKTCILDPEVVKHIDQWNNQPWRKSADYFFLPW</sequence>
<accession>A0A2A2B014</accession>
<name>A0A2A2B014_9BURK</name>